<name>A0A8J4VTA9_9ROSI</name>
<dbReference type="AlphaFoldDB" id="A0A8J4VTA9"/>
<gene>
    <name evidence="1" type="ORF">CMV_006576</name>
</gene>
<dbReference type="Proteomes" id="UP000737018">
    <property type="component" value="Unassembled WGS sequence"/>
</dbReference>
<comment type="caution">
    <text evidence="1">The sequence shown here is derived from an EMBL/GenBank/DDBJ whole genome shotgun (WGS) entry which is preliminary data.</text>
</comment>
<evidence type="ECO:0000313" key="2">
    <source>
        <dbReference type="Proteomes" id="UP000737018"/>
    </source>
</evidence>
<evidence type="ECO:0000313" key="1">
    <source>
        <dbReference type="EMBL" id="KAF3969655.1"/>
    </source>
</evidence>
<protein>
    <submittedName>
        <fullName evidence="1">Uncharacterized protein</fullName>
    </submittedName>
</protein>
<sequence>MSSGSGPSLLLSNDFNSLLDDAVDIYSDHTDCTRSCNCSEDRSHSLTYKENAIETMYIVSSWRNNLL</sequence>
<accession>A0A8J4VTA9</accession>
<dbReference type="EMBL" id="JRKL02000623">
    <property type="protein sequence ID" value="KAF3969655.1"/>
    <property type="molecule type" value="Genomic_DNA"/>
</dbReference>
<organism evidence="1 2">
    <name type="scientific">Castanea mollissima</name>
    <name type="common">Chinese chestnut</name>
    <dbReference type="NCBI Taxonomy" id="60419"/>
    <lineage>
        <taxon>Eukaryota</taxon>
        <taxon>Viridiplantae</taxon>
        <taxon>Streptophyta</taxon>
        <taxon>Embryophyta</taxon>
        <taxon>Tracheophyta</taxon>
        <taxon>Spermatophyta</taxon>
        <taxon>Magnoliopsida</taxon>
        <taxon>eudicotyledons</taxon>
        <taxon>Gunneridae</taxon>
        <taxon>Pentapetalae</taxon>
        <taxon>rosids</taxon>
        <taxon>fabids</taxon>
        <taxon>Fagales</taxon>
        <taxon>Fagaceae</taxon>
        <taxon>Castanea</taxon>
    </lineage>
</organism>
<reference evidence="1" key="1">
    <citation type="submission" date="2020-03" db="EMBL/GenBank/DDBJ databases">
        <title>Castanea mollissima Vanexum genome sequencing.</title>
        <authorList>
            <person name="Staton M."/>
        </authorList>
    </citation>
    <scope>NUCLEOTIDE SEQUENCE</scope>
    <source>
        <tissue evidence="1">Leaf</tissue>
    </source>
</reference>
<keyword evidence="2" id="KW-1185">Reference proteome</keyword>
<proteinExistence type="predicted"/>